<feature type="compositionally biased region" description="Low complexity" evidence="2">
    <location>
        <begin position="5271"/>
        <end position="5285"/>
    </location>
</feature>
<dbReference type="PANTHER" id="PTHR13491">
    <property type="entry name" value="ZCCHC10 PROTEIN"/>
    <property type="match status" value="1"/>
</dbReference>
<feature type="coiled-coil region" evidence="1">
    <location>
        <begin position="1653"/>
        <end position="1687"/>
    </location>
</feature>
<dbReference type="Proteomes" id="UP000887458">
    <property type="component" value="Unassembled WGS sequence"/>
</dbReference>
<feature type="coiled-coil region" evidence="1">
    <location>
        <begin position="196"/>
        <end position="516"/>
    </location>
</feature>
<feature type="coiled-coil region" evidence="1">
    <location>
        <begin position="3989"/>
        <end position="4065"/>
    </location>
</feature>
<feature type="compositionally biased region" description="Low complexity" evidence="2">
    <location>
        <begin position="5996"/>
        <end position="6010"/>
    </location>
</feature>
<feature type="region of interest" description="Disordered" evidence="2">
    <location>
        <begin position="1240"/>
        <end position="1259"/>
    </location>
</feature>
<feature type="region of interest" description="Disordered" evidence="2">
    <location>
        <begin position="5268"/>
        <end position="5318"/>
    </location>
</feature>
<keyword evidence="3" id="KW-1133">Transmembrane helix</keyword>
<feature type="compositionally biased region" description="Polar residues" evidence="2">
    <location>
        <begin position="4937"/>
        <end position="4953"/>
    </location>
</feature>
<feature type="coiled-coil region" evidence="1">
    <location>
        <begin position="2889"/>
        <end position="2916"/>
    </location>
</feature>
<feature type="compositionally biased region" description="Basic and acidic residues" evidence="2">
    <location>
        <begin position="5084"/>
        <end position="5156"/>
    </location>
</feature>
<feature type="region of interest" description="Disordered" evidence="2">
    <location>
        <begin position="1976"/>
        <end position="1996"/>
    </location>
</feature>
<feature type="compositionally biased region" description="Polar residues" evidence="2">
    <location>
        <begin position="1442"/>
        <end position="1452"/>
    </location>
</feature>
<feature type="region of interest" description="Disordered" evidence="2">
    <location>
        <begin position="1"/>
        <end position="20"/>
    </location>
</feature>
<feature type="compositionally biased region" description="Low complexity" evidence="2">
    <location>
        <begin position="3174"/>
        <end position="3221"/>
    </location>
</feature>
<evidence type="ECO:0000313" key="5">
    <source>
        <dbReference type="Proteomes" id="UP000887458"/>
    </source>
</evidence>
<feature type="compositionally biased region" description="Basic residues" evidence="2">
    <location>
        <begin position="4984"/>
        <end position="4993"/>
    </location>
</feature>
<feature type="coiled-coil region" evidence="1">
    <location>
        <begin position="3547"/>
        <end position="3574"/>
    </location>
</feature>
<feature type="compositionally biased region" description="Low complexity" evidence="2">
    <location>
        <begin position="3605"/>
        <end position="3696"/>
    </location>
</feature>
<feature type="compositionally biased region" description="Polar residues" evidence="2">
    <location>
        <begin position="2510"/>
        <end position="2535"/>
    </location>
</feature>
<keyword evidence="1" id="KW-0175">Coiled coil</keyword>
<feature type="compositionally biased region" description="Low complexity" evidence="2">
    <location>
        <begin position="1976"/>
        <end position="1995"/>
    </location>
</feature>
<dbReference type="InterPro" id="IPR039715">
    <property type="entry name" value="ZCCHC10"/>
</dbReference>
<feature type="compositionally biased region" description="Polar residues" evidence="2">
    <location>
        <begin position="1496"/>
        <end position="1512"/>
    </location>
</feature>
<keyword evidence="3" id="KW-0812">Transmembrane</keyword>
<feature type="compositionally biased region" description="Basic and acidic residues" evidence="2">
    <location>
        <begin position="1250"/>
        <end position="1259"/>
    </location>
</feature>
<feature type="compositionally biased region" description="Low complexity" evidence="2">
    <location>
        <begin position="4393"/>
        <end position="4417"/>
    </location>
</feature>
<feature type="region of interest" description="Disordered" evidence="2">
    <location>
        <begin position="5992"/>
        <end position="6018"/>
    </location>
</feature>
<feature type="compositionally biased region" description="Basic residues" evidence="2">
    <location>
        <begin position="959"/>
        <end position="971"/>
    </location>
</feature>
<feature type="region of interest" description="Disordered" evidence="2">
    <location>
        <begin position="2441"/>
        <end position="2585"/>
    </location>
</feature>
<feature type="transmembrane region" description="Helical" evidence="3">
    <location>
        <begin position="2178"/>
        <end position="2197"/>
    </location>
</feature>
<feature type="region of interest" description="Disordered" evidence="2">
    <location>
        <begin position="3888"/>
        <end position="3961"/>
    </location>
</feature>
<feature type="compositionally biased region" description="Basic and acidic residues" evidence="2">
    <location>
        <begin position="2571"/>
        <end position="2581"/>
    </location>
</feature>
<feature type="coiled-coil region" evidence="1">
    <location>
        <begin position="583"/>
        <end position="628"/>
    </location>
</feature>
<feature type="region of interest" description="Disordered" evidence="2">
    <location>
        <begin position="3605"/>
        <end position="3747"/>
    </location>
</feature>
<feature type="coiled-coil region" evidence="1">
    <location>
        <begin position="3385"/>
        <end position="3412"/>
    </location>
</feature>
<accession>A0ABQ8JHQ5</accession>
<feature type="compositionally biased region" description="Polar residues" evidence="2">
    <location>
        <begin position="5170"/>
        <end position="5186"/>
    </location>
</feature>
<feature type="compositionally biased region" description="Polar residues" evidence="2">
    <location>
        <begin position="1477"/>
        <end position="1490"/>
    </location>
</feature>
<feature type="compositionally biased region" description="Low complexity" evidence="2">
    <location>
        <begin position="3942"/>
        <end position="3952"/>
    </location>
</feature>
<feature type="compositionally biased region" description="Basic residues" evidence="2">
    <location>
        <begin position="5061"/>
        <end position="5083"/>
    </location>
</feature>
<feature type="compositionally biased region" description="Basic and acidic residues" evidence="2">
    <location>
        <begin position="5191"/>
        <end position="5207"/>
    </location>
</feature>
<reference evidence="4 5" key="1">
    <citation type="journal article" date="2018" name="J. Allergy Clin. Immunol.">
        <title>High-quality assembly of Dermatophagoides pteronyssinus genome and transcriptome reveals a wide range of novel allergens.</title>
        <authorList>
            <person name="Liu X.Y."/>
            <person name="Yang K.Y."/>
            <person name="Wang M.Q."/>
            <person name="Kwok J.S."/>
            <person name="Zeng X."/>
            <person name="Yang Z."/>
            <person name="Xiao X.J."/>
            <person name="Lau C.P."/>
            <person name="Li Y."/>
            <person name="Huang Z.M."/>
            <person name="Ba J.G."/>
            <person name="Yim A.K."/>
            <person name="Ouyang C.Y."/>
            <person name="Ngai S.M."/>
            <person name="Chan T.F."/>
            <person name="Leung E.L."/>
            <person name="Liu L."/>
            <person name="Liu Z.G."/>
            <person name="Tsui S.K."/>
        </authorList>
    </citation>
    <scope>NUCLEOTIDE SEQUENCE [LARGE SCALE GENOMIC DNA]</scope>
    <source>
        <strain evidence="4">Derp</strain>
    </source>
</reference>
<feature type="coiled-coil region" evidence="1">
    <location>
        <begin position="5403"/>
        <end position="5441"/>
    </location>
</feature>
<feature type="region of interest" description="Disordered" evidence="2">
    <location>
        <begin position="2752"/>
        <end position="2795"/>
    </location>
</feature>
<feature type="compositionally biased region" description="Basic and acidic residues" evidence="2">
    <location>
        <begin position="2467"/>
        <end position="2487"/>
    </location>
</feature>
<feature type="region of interest" description="Disordered" evidence="2">
    <location>
        <begin position="5471"/>
        <end position="5493"/>
    </location>
</feature>
<keyword evidence="3" id="KW-0472">Membrane</keyword>
<feature type="compositionally biased region" description="Polar residues" evidence="2">
    <location>
        <begin position="5296"/>
        <end position="5312"/>
    </location>
</feature>
<feature type="region of interest" description="Disordered" evidence="2">
    <location>
        <begin position="2613"/>
        <end position="2733"/>
    </location>
</feature>
<feature type="region of interest" description="Disordered" evidence="2">
    <location>
        <begin position="1433"/>
        <end position="1512"/>
    </location>
</feature>
<feature type="region of interest" description="Disordered" evidence="2">
    <location>
        <begin position="958"/>
        <end position="990"/>
    </location>
</feature>
<feature type="compositionally biased region" description="Polar residues" evidence="2">
    <location>
        <begin position="2251"/>
        <end position="2260"/>
    </location>
</feature>
<feature type="compositionally biased region" description="Polar residues" evidence="2">
    <location>
        <begin position="2676"/>
        <end position="2696"/>
    </location>
</feature>
<feature type="coiled-coil region" evidence="1">
    <location>
        <begin position="5634"/>
        <end position="5683"/>
    </location>
</feature>
<feature type="coiled-coil region" evidence="1">
    <location>
        <begin position="1517"/>
        <end position="1591"/>
    </location>
</feature>
<feature type="compositionally biased region" description="Basic and acidic residues" evidence="2">
    <location>
        <begin position="2550"/>
        <end position="2564"/>
    </location>
</feature>
<keyword evidence="5" id="KW-1185">Reference proteome</keyword>
<comment type="caution">
    <text evidence="4">The sequence shown here is derived from an EMBL/GenBank/DDBJ whole genome shotgun (WGS) entry which is preliminary data.</text>
</comment>
<evidence type="ECO:0000256" key="1">
    <source>
        <dbReference type="SAM" id="Coils"/>
    </source>
</evidence>
<feature type="compositionally biased region" description="Basic residues" evidence="2">
    <location>
        <begin position="5001"/>
        <end position="5038"/>
    </location>
</feature>
<feature type="region of interest" description="Disordered" evidence="2">
    <location>
        <begin position="4879"/>
        <end position="5207"/>
    </location>
</feature>
<feature type="compositionally biased region" description="Low complexity" evidence="2">
    <location>
        <begin position="972"/>
        <end position="988"/>
    </location>
</feature>
<proteinExistence type="predicted"/>
<feature type="compositionally biased region" description="Basic and acidic residues" evidence="2">
    <location>
        <begin position="2262"/>
        <end position="2271"/>
    </location>
</feature>
<feature type="compositionally biased region" description="Polar residues" evidence="2">
    <location>
        <begin position="2753"/>
        <end position="2773"/>
    </location>
</feature>
<feature type="compositionally biased region" description="Polar residues" evidence="2">
    <location>
        <begin position="2626"/>
        <end position="2653"/>
    </location>
</feature>
<feature type="coiled-coil region" evidence="1">
    <location>
        <begin position="5523"/>
        <end position="5550"/>
    </location>
</feature>
<feature type="transmembrane region" description="Helical" evidence="3">
    <location>
        <begin position="2034"/>
        <end position="2056"/>
    </location>
</feature>
<name>A0ABQ8JHQ5_DERPT</name>
<dbReference type="PANTHER" id="PTHR13491:SF0">
    <property type="entry name" value="ZINC FINGER CCHC DOMAIN-CONTAINING PROTEIN 10"/>
    <property type="match status" value="1"/>
</dbReference>
<feature type="coiled-coil region" evidence="1">
    <location>
        <begin position="3820"/>
        <end position="3858"/>
    </location>
</feature>
<feature type="region of interest" description="Disordered" evidence="2">
    <location>
        <begin position="2251"/>
        <end position="2271"/>
    </location>
</feature>
<evidence type="ECO:0008006" key="6">
    <source>
        <dbReference type="Google" id="ProtNLM"/>
    </source>
</evidence>
<sequence length="6018" mass="714247">MNKQLDEQGKLTNQEKLSKEEIETQYKLTKEELAKQQQIVRQLLEEKDRLAEQIRLADERLEEQRSLAEQRLEVQRSLAEQQFAEQENLMNEKLAAQEKLKNEKLAELEKSLNEQLAEQKRLADERIAQLKQLAKKELDEQQVLADQRLAEQQRLADERLQKHDELAKKRFDDLEKLMKDQLEEQGRLSKLDKLSKEEIEKQQKFAQEQLEKQLKLASELSEEKEKLANEKRLAEDRLQEQNRLANKRYADLENLMNEKLAEKDELMNKKLAEKDELMNKKLAEKDELMNVKLAEQQKKADKRLEDQLRLANEKFALDQKLADERLEKQIKLANELLQEKERLAEQQRITEEKLDKERKLMIEELDKQKKIMDAELAEQQISAQNELENQRKIMNEKIENLEKLMKKELEEKQRIIDEQLATQKQFTEKEESMKKEFDELQKSAKDQLEEQRNKMNEEIAKLEKLMNEKLAEQKRILDEEERKSRERLEQQIQMMTERMAKKKSEADARIDELKRKFFDQVRKCNSLRKKLYPINTEGYSDVAKKTYDEGIRYPYYDLLDEKQNLMNAWDNQERNYINRLNKLDKLSKKSKNANSDYEALNNEYKEKENEFDEQLKKLDEKIEKAYEEMEIDLVNKETRISEQILRFGGTRNNMEKEIINDIKNSGFAEKLKKLFRSKEKKANETALYSLEYRIRPILTNEEIDLIKQEIDESSVKKEYRNSILKKMLDLQSQAQNDFSKTKEAILFRDDYVKPLLRELSQENQQNSTSDIKPILTYEDKDYLHKMIDNSESEDKHFRAYILNEIEEIERSIPITENDRIDLKEFIEIFKKRLKDEDNEVEYPLSKFRRKFLEGPNPVISAEQEDFLYYEAMIKPKIYNKPIDYYIWFFKELYTTKGKYFYDTAHCRFATMNIDQNDSFLENLLSEAKSLSAAFHYRKGKSMSRQSSTVAMNIAENKPQKYHKQRSRHGGHSRTSSSSSSRSQSSSTDSFRRRMQRSVNQIFLQTAAQIMEKNVYFILLIFVEREYYEYYYNTILFCYFIQMIVAENVQDKKSLDRNMIPYKTVYGVPSKCKGTSDHQTTEENYRTCQINAIGKWQIELQHYYTDSWNFCCFVYDVLTCETKVLYECDPGYSDSNDKETRRLFDKSCQPIMANNPCSKSEGGGGDWIWKGIAIGAGAALLLGLIYDCAQFWRKVYNTKLIAKEAYKAEKFQQKYEKEFIRAVYDHEVEFLDKQYFTNAPKQTSENGEAQPIKKQETAKMSKNDLKKINEKINSQIEADSKNDPGFWDDFDKDPDKYKQPTGFKAKAKKYFKRLWPFSNGNSEEQLKREELIRSEARRQYENIRKNRLELDKISTGQESSIEEIKDDPILAKMIPTLNQEHLDVYRETIKNTDFPESGNEDQLKEWSKNFIDTRNKFRNEFDKKFEMTLGGTTIEESDKGSRKNGNWLRSSTHGSKKTEDEPTKILRSDSYKDKKAQTPASMIRTESTSKPAESKTTEILSSDSSQVEKPSNLSLIDEQQLEEQRRIMDKKLEEQKRIYEEKLEEKQRYDKERLDEQQRLSEEKIAEQQRIMEEMAIEKRKADDRIAELKTKFFDQVRRNNSLIRKLEKFPTTTDGYSLIAKKAYEDGIRYQYYDLLDEKQNLVNTWDIKERGYINKLNQLEKQSKKNNEANSEYEALKFEYKENQNAFDKQLRELDGKIEKAYDEMEIDIVNKETRICDQIMQFGGTRNNTEKAIINEIKNSGFGEKFKKFFRSKEKKAILFRDDYVKPLMGELLRENNRTIKSDIRAILTDQEKNYLQKMIVTSESENKQYREYILNEIEEIERSIPITENDLNTLRGFIEIFKKRLDDEENKFEYPLSKFRRKLVEGPNPVISAEQEDFLYYEAMIKPRIYDKPVDYYVWYFKELYTTKGKYFYDTAHCRFATINTKENNLLLKNLLSEAISQSAARNRKRRSISNPVPAISMNIAENTAEQSYQQQSMQSGSHSTSQTSSTDSFKKRMQRSVNQIYLQTATQIIKMDKNVYFIFVIFVERIYMNTIMFLKNTILFCYFIQLIVAKNVQDKKSFDSNMIPYKTVYGVPSKCRGISDHQTTEENYRICQINAIGKWQITFKDYYTESWNFCCFVYDVLTCETKVLYECDPDYSDRNDKETRRLFDKSCQPIMANKPCSKSKDGVGDWIWKGIAIGAGVALLLGLIYDCAQFWRKVYNTKLIAKEAYKAEKFQQKYEKEFIRAVYDHEVEFLDKQYFTNAPKQTSENGEAQPNKKQETAKMSKNDLKKINEKINSQIEADSKNNPSFWDDFDKDPDKYKQPTGFKTKAKKYFKRLWPFSNGNSEEQLKREELIRSEARRQYENIRKNRLELDKISTGQESSIEEIKDDPILAKMIPTLNQEHLDVYRETIKNTDFPESGNEDQLKEWSKNFIDTRNKFRNEFDKKFEMTLGGTTIGESDKGSRKNGNWLKSSRHGSKKAEDEPTKILRSDSDKDKKAQTPVSMIRTESTSKPSESKTTEILSSDSSQVEKPSNLSLIDEQQSTSKPADDRSTIIPASDSHQVKKPESTVSDLKDQQSITKPADEQVTKIESSDSQIVKKPSNLNLIDDQQSITKPADDQVTKILSSDSHQVKKPDSTVNVVNESTPKPPSTTVSDVNAQQSPLKSAHDRSTIITASDSHQDKKSPSIVSVLNEQESTSKPAYNQGTIIPASDSSQKEKPKAVVSKVFVQEPQSKPSENEAIVISERNSNIEQLEKEKFAEQQRLAQQKMKQTVENQELTSKQSESQEELSTDNAGAYPKKDSDDQYYDELFSAQKKIGEELAKLTKQHDEKYKIKKQNATTQQEIDALELERIDTRPEIIFDDDVLPILIENPKTSELKKQWLKKQKEREEESEWARIKEEYEKALKKWLKQYNKQEKRYNETRSDEDYRILKQLELNKPRLYDDEGNEIIDMTTPLQRQEQPISQQQQRSRQQQQRQTILQEQQRSRQHQQQQKLAQQQQSSRQHQQQQTITQQQQIRKNFRLITLELTQKKIPMINTMMNYLGKNLQKLTKQHDEKYKIKKQNATTQQEIDALELERIDTRPEIIFDDDVLPILIENPKTSELKKQWLKKQKEREEESEWARIKEEYEKALKKWLKQYNKQEKRYNETRSDEDYRILKQLELNKPRLYDDEGNEIIDMTTPLQRQEQPISQQQQRSRQQQQRQTILQEQQRSRQHQQQQKLAQQQQTQQEKVENQQISKISSNDSSHESKASALSNIKQSTSEQQTVENQELTSKQSESQEELSTDNAGAYPKKDSDDQYYDELFSAQKKIGEELAKLTKQHDEKYKIKKQNATTQQEIDALELERIDTRPEIIFDDDVLPILIENPKTSELKKQWLKKQKEREEESEWARIKEEYEKALKKWLKQYNKQEKRYNETRSDEDYRILKQLELNKPRLYDDEELHRNNQKVRKNFDDNAGLTQKDSDDQYYDELFRKNLLNLAKQHDEKYEIKKQNATTQEEIDALELERIDTRPEIIFDDDVLPILIENPKTSELKKQWLKKQKEREEESEWARIKEEYEKALKKWLKQYNKQEKRYNETRSDEDYRILKQLELNKPRLYDDEGNEIIDMTTPLQRQEQPISQQQQRSRQQQQRQTILQEQQRSRQHQQQQKLAQQQQSSRQHQQQQKLAQQQQSSRQHQQQQTISQEQQRSRQHQQQQTISQEQQRSRQHQRQQKLAQQEKVENQQISKISSNDSSHESKASALSNIKQSTSEQSESLEELKRRFFYLAKQHDEKYEIKKQKATSQEEIDALELERIDNRPEILHDENLRPFLIENPKTSELKKQLLKRDEERTKARIREEYKRALKKWNKQYNEQKKRYKETRSDKDYRILKQLELNKPTLSDDEDDEIIDMTKPPQRQEQPISQQQQRSRQQQQQQKLTNKSKNSDNRDSMTEPSSLPLRQRKKSLSKKTTTNLKSSNFPTTTKTTEPGIKRSIYSEIAKKAYEDGFKYPYYDLVDEKQNLVNSWEIRKADYKDKLYDLEQLKKTDKMKKDEYNALEKEYKKNKSEFWDQEDEIDDKIKEAKKQMEKEIKAKETGILEQIESFGEDGREKTENAIKNDLEGKSGIGKKLMNIFKSKDKKTIKPVLDELDYRIEPILTDKEIDTLKQGIKPSSVNKEYRTSVLQKMLELQSAAANDKEKTKEAILFRDDYVKPLHKQLLNENLQSDKSEIKPILTNEDRDYLHQMIDTSQSEQENYRVYILNEIEEIERSIPLTENNRNDLSEFIEIFKKRLSDDKKIPEYPISKFRRKFLEGPNPVISAEQEDFLYYEAMIKPKIYNRPVDYYVWFFKELYTTKGKYFYDPSHNRFATVNTEENNSLLKKLLSESVSHSARNRYRRSISSQIPTVAINIAENTDLPSNQQQSKYGDQSKSSSLSSTQSSNTDSLSKRVQRSVNQAFLQTATQIIKMEKKCLFYFCNFGECEFMNTIMFMKHTLLFCYFIQMIVAENVQDKKSLDRNMIPYKTVYGVPSKCKGTSDHQTTEENYRTCQMNAIEKWKIELQHYYTESWNFCCFVYDVLKCETKVLYECDADYSDSNDKETRRLFDKSCQPIMANKPCSKSEGGGGDWIWKGLGIAAGVGLFLGLLYDCINFWRNEYNPKLIAKEAYKAEKFRQKYEKEYIRAVYDHEVDIQDKQYFTNAPKQTSENGEAQPIKKQENVKIPQKDLKKIKKKINSQIETDSKNDPSFWDDFNKDPEKYYVQPTGVKAKAKKYFKRLWPFSKGNSEEQLKREELIRSEARRQYENIRKNRLELDKISTGNESSIEEINDDLLLAKTLRTLNQELVDVYRETIKTTDFPESGSMDQLEIYTKNFKDTRNRLRNEFDKKFETKFREESDNKLIKNRNWLKSSTHGSKTTEDESTKILRRNSYKDNKTQTPVSMIRRTESTSKPKGSQTNESLKKVGSQFKKQQSTSSVLSEQASLSKPGDVHSSMIPARDSSQDKKPQSTTISDRKQKRKRKGKKMKQDSKLRPKRKGKKMKQDRKQKRKRKGKKMKQDRKQKRKRKGKKMKQDSKLRPKRKGKKMKQDSKLRPKRKGKKMKQDRKLRRKRKGKKMKQDETPKALAEKKRKEDETKKKAEAEKKRKEDEARQQAEAEKKRKEDEAREIAEAEKKRKADKIRKALEEAKISSNDSPQDEKPEIQTNEHLTETENPQTDNVGAYAKKDSKNQLDENLRPEKKVYDEYQKLSRQHYEEYEIKKQNATSQEEIDALELERINTKPDLKFDDNSFPFIINKPMHSKLKQQQQQKFTESQTTEQYEKKAEKPEIQTNEHLTETENPQTDNVGAYAKKDSDDQYYDELFSEQKKLWKELAKLTKQHDEKYEIKKQNATTQEEIDALELERIDNRPEIMHDENLRPFLIENPKTSELKKQLLKRDEERTKARIREEYKRALKKWNKQYNEQKKRYKETRSDKDYRILKQLELNKPRLYDDEGNEIIDMTTPLQRQEQPTSQQQQRSRQQQQRQTILQEQQRVCQNENEKVYINEAKRKRAEIKRIHAMNLKEWQKEYKALRKRFKETEKIYENGIRYEYYDLKDKREEIYQYWETRLAKVEYLMERDADREEAANLGIEYDHCLACEHKRCEKEKKEELTEMDERIIKAKDIMKDDLKSKKKRINKQINRFGKDENKRKNTEKDIKKELFEKYKEQIEQFKSENAPEDEQKAKSGLGKKIKKLFRFGNKNEVDLEPLEYRIEPILTNEEKFIVSQAIDQSSEKNEYRSSILKEMIEFERLAKLDISKTKEAILFRDEYFKPLYQDIVDGNFQNDIYKFGLLMDGTYKYYIEKSINESKSEHKGYRAQIMNEINHFSATRNLSESDRKTLTKFLDIFKKRLSDEPDKPEYPISNFRRKVVLGQNPLISAEQEDFLYYASVIRPKIYNEPVDYYVWFLKELYATKGKYFYDPSHNRFSTLETGKTNMHLMNLALESYNNFQKKLPNPSPLLNIMLNTLEITAVPSEEKYSRYSGLPRTSTISSKSSNTGSLSKRMQRSFI</sequence>
<organism evidence="4 5">
    <name type="scientific">Dermatophagoides pteronyssinus</name>
    <name type="common">European house dust mite</name>
    <dbReference type="NCBI Taxonomy" id="6956"/>
    <lineage>
        <taxon>Eukaryota</taxon>
        <taxon>Metazoa</taxon>
        <taxon>Ecdysozoa</taxon>
        <taxon>Arthropoda</taxon>
        <taxon>Chelicerata</taxon>
        <taxon>Arachnida</taxon>
        <taxon>Acari</taxon>
        <taxon>Acariformes</taxon>
        <taxon>Sarcoptiformes</taxon>
        <taxon>Astigmata</taxon>
        <taxon>Psoroptidia</taxon>
        <taxon>Analgoidea</taxon>
        <taxon>Pyroglyphidae</taxon>
        <taxon>Dermatophagoidinae</taxon>
        <taxon>Dermatophagoides</taxon>
    </lineage>
</organism>
<feature type="compositionally biased region" description="Polar residues" evidence="2">
    <location>
        <begin position="3716"/>
        <end position="3726"/>
    </location>
</feature>
<feature type="region of interest" description="Disordered" evidence="2">
    <location>
        <begin position="4390"/>
        <end position="4420"/>
    </location>
</feature>
<reference evidence="4 5" key="2">
    <citation type="journal article" date="2022" name="Mol. Biol. Evol.">
        <title>Comparative Genomics Reveals Insights into the Divergent Evolution of Astigmatic Mites and Household Pest Adaptations.</title>
        <authorList>
            <person name="Xiong Q."/>
            <person name="Wan A.T."/>
            <person name="Liu X."/>
            <person name="Fung C.S."/>
            <person name="Xiao X."/>
            <person name="Malainual N."/>
            <person name="Hou J."/>
            <person name="Wang L."/>
            <person name="Wang M."/>
            <person name="Yang K.Y."/>
            <person name="Cui Y."/>
            <person name="Leung E.L."/>
            <person name="Nong W."/>
            <person name="Shin S.K."/>
            <person name="Au S.W."/>
            <person name="Jeong K.Y."/>
            <person name="Chew F.T."/>
            <person name="Hui J.H."/>
            <person name="Leung T.F."/>
            <person name="Tungtrongchitr A."/>
            <person name="Zhong N."/>
            <person name="Liu Z."/>
            <person name="Tsui S.K."/>
        </authorList>
    </citation>
    <scope>NUCLEOTIDE SEQUENCE [LARGE SCALE GENOMIC DNA]</scope>
    <source>
        <strain evidence="4">Derp</strain>
    </source>
</reference>
<protein>
    <recommendedName>
        <fullName evidence="6">Trichohyalin-like</fullName>
    </recommendedName>
</protein>
<feature type="region of interest" description="Disordered" evidence="2">
    <location>
        <begin position="3174"/>
        <end position="3289"/>
    </location>
</feature>
<feature type="compositionally biased region" description="Basic and acidic residues" evidence="2">
    <location>
        <begin position="5286"/>
        <end position="5295"/>
    </location>
</feature>
<evidence type="ECO:0000256" key="2">
    <source>
        <dbReference type="SAM" id="MobiDB-lite"/>
    </source>
</evidence>
<feature type="compositionally biased region" description="Basic and acidic residues" evidence="2">
    <location>
        <begin position="1455"/>
        <end position="1475"/>
    </location>
</feature>
<feature type="compositionally biased region" description="Low complexity" evidence="2">
    <location>
        <begin position="3888"/>
        <end position="3910"/>
    </location>
</feature>
<dbReference type="EMBL" id="NJHN03000037">
    <property type="protein sequence ID" value="KAH9422138.1"/>
    <property type="molecule type" value="Genomic_DNA"/>
</dbReference>
<evidence type="ECO:0000313" key="4">
    <source>
        <dbReference type="EMBL" id="KAH9422138.1"/>
    </source>
</evidence>
<feature type="coiled-coil region" evidence="1">
    <location>
        <begin position="3116"/>
        <end position="3143"/>
    </location>
</feature>
<feature type="compositionally biased region" description="Polar residues" evidence="2">
    <location>
        <begin position="3244"/>
        <end position="3269"/>
    </location>
</feature>
<evidence type="ECO:0000256" key="3">
    <source>
        <dbReference type="SAM" id="Phobius"/>
    </source>
</evidence>
<feature type="region of interest" description="Disordered" evidence="2">
    <location>
        <begin position="2947"/>
        <end position="3005"/>
    </location>
</feature>
<gene>
    <name evidence="4" type="ORF">DERP_002433</name>
</gene>
<feature type="compositionally biased region" description="Basic and acidic residues" evidence="2">
    <location>
        <begin position="4885"/>
        <end position="4904"/>
    </location>
</feature>